<feature type="non-terminal residue" evidence="2">
    <location>
        <position position="1"/>
    </location>
</feature>
<reference evidence="2" key="1">
    <citation type="submission" date="2021-02" db="EMBL/GenBank/DDBJ databases">
        <authorList>
            <person name="Dougan E. K."/>
            <person name="Rhodes N."/>
            <person name="Thang M."/>
            <person name="Chan C."/>
        </authorList>
    </citation>
    <scope>NUCLEOTIDE SEQUENCE</scope>
</reference>
<comment type="caution">
    <text evidence="2">The sequence shown here is derived from an EMBL/GenBank/DDBJ whole genome shotgun (WGS) entry which is preliminary data.</text>
</comment>
<evidence type="ECO:0000313" key="3">
    <source>
        <dbReference type="Proteomes" id="UP000649617"/>
    </source>
</evidence>
<dbReference type="AlphaFoldDB" id="A0A812JFE6"/>
<gene>
    <name evidence="2" type="ORF">SPIL2461_LOCUS1837</name>
</gene>
<protein>
    <submittedName>
        <fullName evidence="2">Uncharacterized protein</fullName>
    </submittedName>
</protein>
<dbReference type="Proteomes" id="UP000649617">
    <property type="component" value="Unassembled WGS sequence"/>
</dbReference>
<accession>A0A812JFE6</accession>
<proteinExistence type="predicted"/>
<feature type="region of interest" description="Disordered" evidence="1">
    <location>
        <begin position="1"/>
        <end position="22"/>
    </location>
</feature>
<keyword evidence="3" id="KW-1185">Reference proteome</keyword>
<organism evidence="2 3">
    <name type="scientific">Symbiodinium pilosum</name>
    <name type="common">Dinoflagellate</name>
    <dbReference type="NCBI Taxonomy" id="2952"/>
    <lineage>
        <taxon>Eukaryota</taxon>
        <taxon>Sar</taxon>
        <taxon>Alveolata</taxon>
        <taxon>Dinophyceae</taxon>
        <taxon>Suessiales</taxon>
        <taxon>Symbiodiniaceae</taxon>
        <taxon>Symbiodinium</taxon>
    </lineage>
</organism>
<evidence type="ECO:0000256" key="1">
    <source>
        <dbReference type="SAM" id="MobiDB-lite"/>
    </source>
</evidence>
<sequence length="334" mass="38413">HLVQDLPTSSHHRREVGDQTRDRNSYWAAASSKIHEEYSEYNKAEVRLQVRARILVLVDQFAADIRGSSDTDRARIMETFRQWDEDTIKSALDPDWVCHDFFERVGADHHIAEWADLIPAQKALVAATTDTKDLAAATGAQQLPVRQPVPGSGNINYFLSLTEWEKKDEDRLSQILKLAILNIQQEIADQDDFNHFLTEALKDVANKNQPLPYFARDTWPRNSILEINSRNISGANPPNRLDLLPTERNPDKFFREEFNQLDTSRNSGLVEYLNDPPFYDMTTYSYEAGVTQIMTQQDFCRFLDLTFLRLRLVEDYAEGRLRGATKRSASAMET</sequence>
<evidence type="ECO:0000313" key="2">
    <source>
        <dbReference type="EMBL" id="CAE7201901.1"/>
    </source>
</evidence>
<name>A0A812JFE6_SYMPI</name>
<dbReference type="EMBL" id="CAJNIZ010001877">
    <property type="protein sequence ID" value="CAE7201901.1"/>
    <property type="molecule type" value="Genomic_DNA"/>
</dbReference>